<gene>
    <name evidence="6" type="ORF">ATC1_13295</name>
</gene>
<dbReference type="CDD" id="cd07209">
    <property type="entry name" value="Pat_hypo_Ecoli_Z1214_like"/>
    <property type="match status" value="1"/>
</dbReference>
<feature type="domain" description="PNPLA" evidence="5">
    <location>
        <begin position="7"/>
        <end position="189"/>
    </location>
</feature>
<sequence length="388" mass="44660">MEDGYGLVLSGGGTKGAYEVGAWKALKKMNIPISAIVGTSIGAINGALMLQDDQRKIERIYSKIQMSDIFETSEAIDPSKSLFSLDNIRGLIKEYVLQRGLDTAPLEKMIRTNIDLDKIYQSEIDFGIVTYSIKELTAIERFKNEIPKEEMVKFLLASASFPIFKPQKLEGKRFIDGGVYDNMPINMLLKKGYKKIIVIDIAGMGIRRKLEKNQDVYVKMIRCSEDLGGTFDFDQERIQRNLKMGYLDTLRAFQKLQGHYYFFSPRSFRQLLENFNLDVIYGLETAAKIYSLDRYKIYTADEFLKTLMESHANAQKRYKSLRNKAMLGKLVQNPRKIPEMLDNGLIVVWFEEMIETWPGQEFSRIAKMFDEYTLAGTAMIELQNYLLE</sequence>
<dbReference type="PANTHER" id="PTHR14226">
    <property type="entry name" value="NEUROPATHY TARGET ESTERASE/SWISS CHEESE D.MELANOGASTER"/>
    <property type="match status" value="1"/>
</dbReference>
<dbReference type="InterPro" id="IPR050301">
    <property type="entry name" value="NTE"/>
</dbReference>
<evidence type="ECO:0000259" key="5">
    <source>
        <dbReference type="PROSITE" id="PS51635"/>
    </source>
</evidence>
<proteinExistence type="predicted"/>
<evidence type="ECO:0000313" key="7">
    <source>
        <dbReference type="Proteomes" id="UP000053370"/>
    </source>
</evidence>
<name>A0A0S7BV22_9CHLR</name>
<dbReference type="RefSeq" id="WP_062279506.1">
    <property type="nucleotide sequence ID" value="NZ_DF968181.1"/>
</dbReference>
<feature type="short sequence motif" description="GXSXG" evidence="4">
    <location>
        <begin position="38"/>
        <end position="42"/>
    </location>
</feature>
<dbReference type="OrthoDB" id="9770965at2"/>
<protein>
    <submittedName>
        <fullName evidence="6">Patatin-like phospholipase</fullName>
    </submittedName>
</protein>
<dbReference type="Proteomes" id="UP000053370">
    <property type="component" value="Unassembled WGS sequence"/>
</dbReference>
<reference evidence="6" key="1">
    <citation type="journal article" date="2015" name="Genome Announc.">
        <title>Draft Genome Sequence of Anaerolineae Strain TC1, a Novel Isolate from a Methanogenic Wastewater Treatment System.</title>
        <authorList>
            <person name="Matsuura N."/>
            <person name="Tourlousse D.M."/>
            <person name="Sun L."/>
            <person name="Toyonaga M."/>
            <person name="Kuroda K."/>
            <person name="Ohashi A."/>
            <person name="Cruz R."/>
            <person name="Yamaguchi T."/>
            <person name="Sekiguchi Y."/>
        </authorList>
    </citation>
    <scope>NUCLEOTIDE SEQUENCE [LARGE SCALE GENOMIC DNA]</scope>
    <source>
        <strain evidence="6">TC1</strain>
    </source>
</reference>
<dbReference type="Pfam" id="PF01734">
    <property type="entry name" value="Patatin"/>
    <property type="match status" value="1"/>
</dbReference>
<dbReference type="PROSITE" id="PS51635">
    <property type="entry name" value="PNPLA"/>
    <property type="match status" value="1"/>
</dbReference>
<dbReference type="EMBL" id="DF968181">
    <property type="protein sequence ID" value="GAP40323.1"/>
    <property type="molecule type" value="Genomic_DNA"/>
</dbReference>
<evidence type="ECO:0000256" key="3">
    <source>
        <dbReference type="ARBA" id="ARBA00023098"/>
    </source>
</evidence>
<dbReference type="PANTHER" id="PTHR14226:SF57">
    <property type="entry name" value="BLR7027 PROTEIN"/>
    <property type="match status" value="1"/>
</dbReference>
<keyword evidence="7" id="KW-1185">Reference proteome</keyword>
<dbReference type="InterPro" id="IPR016035">
    <property type="entry name" value="Acyl_Trfase/lysoPLipase"/>
</dbReference>
<feature type="short sequence motif" description="DGA/G" evidence="4">
    <location>
        <begin position="176"/>
        <end position="178"/>
    </location>
</feature>
<dbReference type="GO" id="GO:0016787">
    <property type="term" value="F:hydrolase activity"/>
    <property type="evidence" value="ECO:0007669"/>
    <property type="project" value="UniProtKB-UniRule"/>
</dbReference>
<feature type="short sequence motif" description="GXGXXG" evidence="4">
    <location>
        <begin position="11"/>
        <end position="16"/>
    </location>
</feature>
<evidence type="ECO:0000256" key="1">
    <source>
        <dbReference type="ARBA" id="ARBA00022801"/>
    </source>
</evidence>
<keyword evidence="2 4" id="KW-0442">Lipid degradation</keyword>
<feature type="active site" description="Proton acceptor" evidence="4">
    <location>
        <position position="176"/>
    </location>
</feature>
<evidence type="ECO:0000256" key="2">
    <source>
        <dbReference type="ARBA" id="ARBA00022963"/>
    </source>
</evidence>
<feature type="active site" description="Nucleophile" evidence="4">
    <location>
        <position position="40"/>
    </location>
</feature>
<keyword evidence="3 4" id="KW-0443">Lipid metabolism</keyword>
<dbReference type="GO" id="GO:0016042">
    <property type="term" value="P:lipid catabolic process"/>
    <property type="evidence" value="ECO:0007669"/>
    <property type="project" value="UniProtKB-UniRule"/>
</dbReference>
<evidence type="ECO:0000256" key="4">
    <source>
        <dbReference type="PROSITE-ProRule" id="PRU01161"/>
    </source>
</evidence>
<keyword evidence="1 4" id="KW-0378">Hydrolase</keyword>
<accession>A0A0S7BV22</accession>
<dbReference type="Gene3D" id="3.40.1090.10">
    <property type="entry name" value="Cytosolic phospholipase A2 catalytic domain"/>
    <property type="match status" value="1"/>
</dbReference>
<dbReference type="AlphaFoldDB" id="A0A0S7BV22"/>
<dbReference type="InterPro" id="IPR002641">
    <property type="entry name" value="PNPLA_dom"/>
</dbReference>
<dbReference type="SUPFAM" id="SSF52151">
    <property type="entry name" value="FabD/lysophospholipase-like"/>
    <property type="match status" value="1"/>
</dbReference>
<organism evidence="6">
    <name type="scientific">Flexilinea flocculi</name>
    <dbReference type="NCBI Taxonomy" id="1678840"/>
    <lineage>
        <taxon>Bacteria</taxon>
        <taxon>Bacillati</taxon>
        <taxon>Chloroflexota</taxon>
        <taxon>Anaerolineae</taxon>
        <taxon>Anaerolineales</taxon>
        <taxon>Anaerolineaceae</taxon>
        <taxon>Flexilinea</taxon>
    </lineage>
</organism>
<dbReference type="STRING" id="1678840.ATC1_13295"/>
<evidence type="ECO:0000313" key="6">
    <source>
        <dbReference type="EMBL" id="GAP40323.1"/>
    </source>
</evidence>